<feature type="domain" description="UBX" evidence="4">
    <location>
        <begin position="347"/>
        <end position="407"/>
    </location>
</feature>
<comment type="similarity">
    <text evidence="1">Belongs to the HEBP family.</text>
</comment>
<dbReference type="SUPFAM" id="SSF46938">
    <property type="entry name" value="CRAL/TRIO N-terminal domain"/>
    <property type="match status" value="1"/>
</dbReference>
<dbReference type="InterPro" id="IPR049483">
    <property type="entry name" value="FAF1_2-like_UAS"/>
</dbReference>
<feature type="domain" description="CRAL-TRIO" evidence="5">
    <location>
        <begin position="525"/>
        <end position="673"/>
    </location>
</feature>
<dbReference type="SMART" id="SM00516">
    <property type="entry name" value="SEC14"/>
    <property type="match status" value="1"/>
</dbReference>
<dbReference type="Pfam" id="PF04832">
    <property type="entry name" value="SOUL"/>
    <property type="match status" value="1"/>
</dbReference>
<dbReference type="Gene3D" id="3.10.20.90">
    <property type="entry name" value="Phosphatidylinositol 3-kinase Catalytic Subunit, Chain A, domain 1"/>
    <property type="match status" value="1"/>
</dbReference>
<dbReference type="Proteomes" id="UP000004994">
    <property type="component" value="Chromosome 3"/>
</dbReference>
<dbReference type="CDD" id="cd01767">
    <property type="entry name" value="UBX"/>
    <property type="match status" value="1"/>
</dbReference>
<name>A0A3Q7FS68_SOLLC</name>
<dbReference type="FunFam" id="3.20.80.10:FF:000002">
    <property type="entry name" value="Heme-binding protein 2"/>
    <property type="match status" value="1"/>
</dbReference>
<protein>
    <recommendedName>
        <fullName evidence="8">UBX domain-containing protein</fullName>
    </recommendedName>
</protein>
<dbReference type="EnsemblPlants" id="Solyc03g112630.3.1">
    <property type="protein sequence ID" value="Solyc03g112630.3.1"/>
    <property type="gene ID" value="Solyc03g112630.3"/>
</dbReference>
<dbReference type="GO" id="GO:0043130">
    <property type="term" value="F:ubiquitin binding"/>
    <property type="evidence" value="ECO:0000318"/>
    <property type="project" value="GO_Central"/>
</dbReference>
<dbReference type="PANTHER" id="PTHR23322">
    <property type="entry name" value="FAS-ASSOCIATED PROTEIN"/>
    <property type="match status" value="1"/>
</dbReference>
<accession>A0A3Q7FS68</accession>
<dbReference type="Gene3D" id="3.40.30.10">
    <property type="entry name" value="Glutaredoxin"/>
    <property type="match status" value="1"/>
</dbReference>
<dbReference type="InterPro" id="IPR029071">
    <property type="entry name" value="Ubiquitin-like_domsf"/>
</dbReference>
<reference evidence="6" key="1">
    <citation type="journal article" date="2012" name="Nature">
        <title>The tomato genome sequence provides insights into fleshy fruit evolution.</title>
        <authorList>
            <consortium name="Tomato Genome Consortium"/>
        </authorList>
    </citation>
    <scope>NUCLEOTIDE SEQUENCE [LARGE SCALE GENOMIC DNA]</scope>
    <source>
        <strain evidence="6">cv. Heinz 1706</strain>
    </source>
</reference>
<dbReference type="InterPro" id="IPR001012">
    <property type="entry name" value="UBX_dom"/>
</dbReference>
<dbReference type="PROSITE" id="PS50191">
    <property type="entry name" value="CRAL_TRIO"/>
    <property type="match status" value="1"/>
</dbReference>
<dbReference type="Gramene" id="Solyc03g112630.3.1">
    <property type="protein sequence ID" value="Solyc03g112630.3.1"/>
    <property type="gene ID" value="Solyc03g112630.3"/>
</dbReference>
<dbReference type="InterPro" id="IPR006577">
    <property type="entry name" value="UAS"/>
</dbReference>
<dbReference type="Pfam" id="PF21021">
    <property type="entry name" value="FAF1"/>
    <property type="match status" value="1"/>
</dbReference>
<dbReference type="InterPro" id="IPR050730">
    <property type="entry name" value="UBX_domain-protein"/>
</dbReference>
<dbReference type="PaxDb" id="4081-Solyc03g112630.2.1"/>
<dbReference type="Pfam" id="PF00650">
    <property type="entry name" value="CRAL_TRIO"/>
    <property type="match status" value="1"/>
</dbReference>
<dbReference type="SUPFAM" id="SSF55136">
    <property type="entry name" value="Probable bacterial effector-binding domain"/>
    <property type="match status" value="1"/>
</dbReference>
<sequence>MSFSSGRSTGQSYNGIVRRMVSLPRSIMGGFSRVMDQGLDLMRMGGRRDHQEQLPHPNFPYQHPYEFPFQDSFDFPPSVVQEEWAFLNNFEQEYGTQHPFFYACKFMDALKIAKDEHKFLFVYFHSPHHPFTPSFCSETLCCDLVVQFLDANYVCWGALADRGEGLQMATSLRASSFPFCALVVPAPGDSIAVLQQLEGPVSPAELVEILQRTMEEQGLAFGSGRVREQENLRADRRLREEQDVAYIASLQIDEEKEKLKNIMPSQRNSKPEHVPNKSNQEKPKPNPTQIQSSKQKEATSTIATTQNPPLSQSSKKKDSIFAKVTMQNPNQSHSSMKKESTNATAGKNTQMTQIAIRFPNGERREQSFSSTDKIQAIFRYVDSLGLPGVGNYRLISNFPRKVYEEEEGEFKSEVEKMSFQLVLRPPLLGRHLVKATPIVATGYSRLRIRNCLNMDPHKSQKLVLDVKERLKREYADLPVGRNGRDDEEMILWFLKDRKFSVDDAVSKLHKAIRWRHEFGVSDLSEESVKNSAETGKAYVHDSFDVNGRPVLIVDASKHFPQKQDPDEDEKLCVFLIEKALSRLPAGKQDILGIFDLRGFGTENADLKFLTFLHLALFIRILNSLKLPAEFLLFIPTQFDVFYYYYPRRVSQVLFVDAPFVFKPLWQLVKPMLKQYASLNKNSSIFSAADIILSYTCICNFKGEILLSKRAEFSKAIESPEYRIVHSESDFEIRHYRESVWMVAPVNEISFEKATRNGFHRLFQFIQGANLNFSRIYMTKPVLTSIVPGAGPLHSSAYFVKFYLPDKFQADPPLPLPELNLQPDPWTSHCIAVRKFSGFARDSNIVKEAEKLALSLSRSPWANSTASTSEYAYSIAQYNSPFRIIGRVNEVWVDVTGSRANGCESNPIAAY</sequence>
<dbReference type="SUPFAM" id="SSF52087">
    <property type="entry name" value="CRAL/TRIO domain"/>
    <property type="match status" value="1"/>
</dbReference>
<keyword evidence="7" id="KW-1185">Reference proteome</keyword>
<dbReference type="Pfam" id="PF00789">
    <property type="entry name" value="UBX"/>
    <property type="match status" value="1"/>
</dbReference>
<evidence type="ECO:0000256" key="2">
    <source>
        <dbReference type="ARBA" id="ARBA00022786"/>
    </source>
</evidence>
<evidence type="ECO:0000313" key="6">
    <source>
        <dbReference type="EnsemblPlants" id="Solyc03g112630.3.1"/>
    </source>
</evidence>
<dbReference type="InterPro" id="IPR036273">
    <property type="entry name" value="CRAL/TRIO_N_dom_sf"/>
</dbReference>
<evidence type="ECO:0000259" key="4">
    <source>
        <dbReference type="PROSITE" id="PS50033"/>
    </source>
</evidence>
<dbReference type="SMART" id="SM00594">
    <property type="entry name" value="UAS"/>
    <property type="match status" value="1"/>
</dbReference>
<proteinExistence type="inferred from homology"/>
<dbReference type="InterPro" id="IPR006917">
    <property type="entry name" value="SOUL_heme-bd"/>
</dbReference>
<dbReference type="InterPro" id="IPR001251">
    <property type="entry name" value="CRAL-TRIO_dom"/>
</dbReference>
<keyword evidence="2" id="KW-0833">Ubl conjugation pathway</keyword>
<dbReference type="InParanoid" id="A0A3Q7FS68"/>
<dbReference type="SUPFAM" id="SSF54236">
    <property type="entry name" value="Ubiquitin-like"/>
    <property type="match status" value="1"/>
</dbReference>
<dbReference type="SUPFAM" id="SSF52833">
    <property type="entry name" value="Thioredoxin-like"/>
    <property type="match status" value="1"/>
</dbReference>
<evidence type="ECO:0000313" key="7">
    <source>
        <dbReference type="Proteomes" id="UP000004994"/>
    </source>
</evidence>
<evidence type="ECO:0000256" key="3">
    <source>
        <dbReference type="SAM" id="MobiDB-lite"/>
    </source>
</evidence>
<reference evidence="6" key="2">
    <citation type="submission" date="2019-01" db="UniProtKB">
        <authorList>
            <consortium name="EnsemblPlants"/>
        </authorList>
    </citation>
    <scope>IDENTIFICATION</scope>
    <source>
        <strain evidence="6">cv. Heinz 1706</strain>
    </source>
</reference>
<dbReference type="SMART" id="SM00166">
    <property type="entry name" value="UBX"/>
    <property type="match status" value="1"/>
</dbReference>
<dbReference type="PANTHER" id="PTHR23322:SF71">
    <property type="entry name" value="UBIQUITIN-ASSOCIATED (UBA) PROTEIN-RELATED"/>
    <property type="match status" value="1"/>
</dbReference>
<dbReference type="GO" id="GO:0036503">
    <property type="term" value="P:ERAD pathway"/>
    <property type="evidence" value="ECO:0000318"/>
    <property type="project" value="GO_Central"/>
</dbReference>
<organism evidence="6">
    <name type="scientific">Solanum lycopersicum</name>
    <name type="common">Tomato</name>
    <name type="synonym">Lycopersicon esculentum</name>
    <dbReference type="NCBI Taxonomy" id="4081"/>
    <lineage>
        <taxon>Eukaryota</taxon>
        <taxon>Viridiplantae</taxon>
        <taxon>Streptophyta</taxon>
        <taxon>Embryophyta</taxon>
        <taxon>Tracheophyta</taxon>
        <taxon>Spermatophyta</taxon>
        <taxon>Magnoliopsida</taxon>
        <taxon>eudicotyledons</taxon>
        <taxon>Gunneridae</taxon>
        <taxon>Pentapetalae</taxon>
        <taxon>asterids</taxon>
        <taxon>lamiids</taxon>
        <taxon>Solanales</taxon>
        <taxon>Solanaceae</taxon>
        <taxon>Solanoideae</taxon>
        <taxon>Solaneae</taxon>
        <taxon>Solanum</taxon>
        <taxon>Solanum subgen. Lycopersicon</taxon>
    </lineage>
</organism>
<dbReference type="CDD" id="cd02958">
    <property type="entry name" value="UAS"/>
    <property type="match status" value="1"/>
</dbReference>
<evidence type="ECO:0000256" key="1">
    <source>
        <dbReference type="ARBA" id="ARBA00009817"/>
    </source>
</evidence>
<dbReference type="Gene3D" id="3.20.80.10">
    <property type="entry name" value="Regulatory factor, effector binding domain"/>
    <property type="match status" value="1"/>
</dbReference>
<feature type="compositionally biased region" description="Polar residues" evidence="3">
    <location>
        <begin position="287"/>
        <end position="313"/>
    </location>
</feature>
<dbReference type="STRING" id="4081.A0A3Q7FS68"/>
<evidence type="ECO:0000259" key="5">
    <source>
        <dbReference type="PROSITE" id="PS50191"/>
    </source>
</evidence>
<dbReference type="InterPro" id="IPR036249">
    <property type="entry name" value="Thioredoxin-like_sf"/>
</dbReference>
<feature type="compositionally biased region" description="Polar residues" evidence="3">
    <location>
        <begin position="325"/>
        <end position="334"/>
    </location>
</feature>
<dbReference type="PROSITE" id="PS50033">
    <property type="entry name" value="UBX"/>
    <property type="match status" value="1"/>
</dbReference>
<dbReference type="GO" id="GO:0005783">
    <property type="term" value="C:endoplasmic reticulum"/>
    <property type="evidence" value="ECO:0000318"/>
    <property type="project" value="GO_Central"/>
</dbReference>
<feature type="region of interest" description="Disordered" evidence="3">
    <location>
        <begin position="262"/>
        <end position="346"/>
    </location>
</feature>
<evidence type="ECO:0008006" key="8">
    <source>
        <dbReference type="Google" id="ProtNLM"/>
    </source>
</evidence>
<feature type="compositionally biased region" description="Basic and acidic residues" evidence="3">
    <location>
        <begin position="269"/>
        <end position="284"/>
    </location>
</feature>
<dbReference type="CDD" id="cd00170">
    <property type="entry name" value="SEC14"/>
    <property type="match status" value="1"/>
</dbReference>
<dbReference type="InterPro" id="IPR036865">
    <property type="entry name" value="CRAL-TRIO_dom_sf"/>
</dbReference>
<dbReference type="Gene3D" id="3.40.525.10">
    <property type="entry name" value="CRAL-TRIO lipid binding domain"/>
    <property type="match status" value="1"/>
</dbReference>
<dbReference type="AlphaFoldDB" id="A0A3Q7FS68"/>
<dbReference type="InterPro" id="IPR011256">
    <property type="entry name" value="Reg_factor_effector_dom_sf"/>
</dbReference>